<feature type="signal peptide" evidence="1">
    <location>
        <begin position="1"/>
        <end position="19"/>
    </location>
</feature>
<gene>
    <name evidence="2" type="ORF">DdX_08682</name>
</gene>
<evidence type="ECO:0000313" key="2">
    <source>
        <dbReference type="EMBL" id="KAI1714580.1"/>
    </source>
</evidence>
<comment type="caution">
    <text evidence="2">The sequence shown here is derived from an EMBL/GenBank/DDBJ whole genome shotgun (WGS) entry which is preliminary data.</text>
</comment>
<organism evidence="2 3">
    <name type="scientific">Ditylenchus destructor</name>
    <dbReference type="NCBI Taxonomy" id="166010"/>
    <lineage>
        <taxon>Eukaryota</taxon>
        <taxon>Metazoa</taxon>
        <taxon>Ecdysozoa</taxon>
        <taxon>Nematoda</taxon>
        <taxon>Chromadorea</taxon>
        <taxon>Rhabditida</taxon>
        <taxon>Tylenchina</taxon>
        <taxon>Tylenchomorpha</taxon>
        <taxon>Sphaerularioidea</taxon>
        <taxon>Anguinidae</taxon>
        <taxon>Anguininae</taxon>
        <taxon>Ditylenchus</taxon>
    </lineage>
</organism>
<reference evidence="2" key="1">
    <citation type="submission" date="2022-01" db="EMBL/GenBank/DDBJ databases">
        <title>Genome Sequence Resource for Two Populations of Ditylenchus destructor, the Migratory Endoparasitic Phytonematode.</title>
        <authorList>
            <person name="Zhang H."/>
            <person name="Lin R."/>
            <person name="Xie B."/>
        </authorList>
    </citation>
    <scope>NUCLEOTIDE SEQUENCE</scope>
    <source>
        <strain evidence="2">BazhouSP</strain>
    </source>
</reference>
<proteinExistence type="predicted"/>
<accession>A0AAD4N847</accession>
<sequence>MLCVSYLLIFAFKKLLNYAGILPYSSVDEKLAPLLQNQISSKELRPEFQNEYYVVLSAVRDVSQLFMAPLTVLAWQNLGAHSLVFLIGTPAEFEKSRATQYIADFLTDLGARTFFISSKSIPDDVLAQVVRLFAAGTPRTFNFENETVLITAHTNIIPMEIDDHTLNPGEKLKIYDSECCGVLDGVRQYSLNTISMSVREWRALMGIDKYEIPDGNTLYGYLKNEFGESLPKLLTSTNMALDRQLISAKVEKWRQINSGSIKEVKKSPLTLDMESWLRETPAVDRLKVKISTYDELQLSSNLHIKENWMKAMPILNQTFGGNIVTLLNEYREEVDKLLSGKAD</sequence>
<keyword evidence="1" id="KW-0732">Signal</keyword>
<dbReference type="EMBL" id="JAKKPZ010000013">
    <property type="protein sequence ID" value="KAI1714580.1"/>
    <property type="molecule type" value="Genomic_DNA"/>
</dbReference>
<keyword evidence="3" id="KW-1185">Reference proteome</keyword>
<dbReference type="AlphaFoldDB" id="A0AAD4N847"/>
<protein>
    <submittedName>
        <fullName evidence="2">Uncharacterized protein</fullName>
    </submittedName>
</protein>
<evidence type="ECO:0000313" key="3">
    <source>
        <dbReference type="Proteomes" id="UP001201812"/>
    </source>
</evidence>
<dbReference type="Proteomes" id="UP001201812">
    <property type="component" value="Unassembled WGS sequence"/>
</dbReference>
<name>A0AAD4N847_9BILA</name>
<feature type="chain" id="PRO_5042217490" evidence="1">
    <location>
        <begin position="20"/>
        <end position="343"/>
    </location>
</feature>
<evidence type="ECO:0000256" key="1">
    <source>
        <dbReference type="SAM" id="SignalP"/>
    </source>
</evidence>